<evidence type="ECO:0000313" key="4">
    <source>
        <dbReference type="EMBL" id="WIV54718.1"/>
    </source>
</evidence>
<dbReference type="SUPFAM" id="SSF51161">
    <property type="entry name" value="Trimeric LpxA-like enzymes"/>
    <property type="match status" value="2"/>
</dbReference>
<dbReference type="InterPro" id="IPR045851">
    <property type="entry name" value="AMP-bd_C_sf"/>
</dbReference>
<reference evidence="4 5" key="1">
    <citation type="submission" date="2023-06" db="EMBL/GenBank/DDBJ databases">
        <authorList>
            <person name="Oyuntsetseg B."/>
            <person name="Kim S.B."/>
        </authorList>
    </citation>
    <scope>NUCLEOTIDE SEQUENCE [LARGE SCALE GENOMIC DNA]</scope>
    <source>
        <strain evidence="4 5">2-2</strain>
    </source>
</reference>
<dbReference type="InterPro" id="IPR025110">
    <property type="entry name" value="AMP-bd_C"/>
</dbReference>
<dbReference type="CDD" id="cd05930">
    <property type="entry name" value="A_NRPS"/>
    <property type="match status" value="1"/>
</dbReference>
<dbReference type="Pfam" id="PF14602">
    <property type="entry name" value="Hexapep_2"/>
    <property type="match status" value="1"/>
</dbReference>
<feature type="transmembrane region" description="Helical" evidence="2">
    <location>
        <begin position="669"/>
        <end position="694"/>
    </location>
</feature>
<dbReference type="EMBL" id="CP127173">
    <property type="protein sequence ID" value="WIV54718.1"/>
    <property type="molecule type" value="Genomic_DNA"/>
</dbReference>
<dbReference type="InterPro" id="IPR012728">
    <property type="entry name" value="Pls/PosA_C"/>
</dbReference>
<keyword evidence="2" id="KW-1133">Transmembrane helix</keyword>
<dbReference type="SUPFAM" id="SSF56801">
    <property type="entry name" value="Acetyl-CoA synthetase-like"/>
    <property type="match status" value="1"/>
</dbReference>
<dbReference type="Gene3D" id="3.30.300.30">
    <property type="match status" value="1"/>
</dbReference>
<evidence type="ECO:0000259" key="3">
    <source>
        <dbReference type="PROSITE" id="PS50075"/>
    </source>
</evidence>
<name>A0ABY8XGI7_9PSEU</name>
<dbReference type="PANTHER" id="PTHR45527">
    <property type="entry name" value="NONRIBOSOMAL PEPTIDE SYNTHETASE"/>
    <property type="match status" value="1"/>
</dbReference>
<dbReference type="Gene3D" id="2.160.10.10">
    <property type="entry name" value="Hexapeptide repeat proteins"/>
    <property type="match status" value="2"/>
</dbReference>
<dbReference type="SUPFAM" id="SSF47336">
    <property type="entry name" value="ACP-like"/>
    <property type="match status" value="1"/>
</dbReference>
<dbReference type="NCBIfam" id="TIGR01733">
    <property type="entry name" value="AA-adenyl-dom"/>
    <property type="match status" value="1"/>
</dbReference>
<dbReference type="InterPro" id="IPR009081">
    <property type="entry name" value="PP-bd_ACP"/>
</dbReference>
<proteinExistence type="predicted"/>
<keyword evidence="5" id="KW-1185">Reference proteome</keyword>
<dbReference type="InterPro" id="IPR011004">
    <property type="entry name" value="Trimer_LpxA-like_sf"/>
</dbReference>
<dbReference type="Pfam" id="PF00501">
    <property type="entry name" value="AMP-binding"/>
    <property type="match status" value="1"/>
</dbReference>
<dbReference type="Pfam" id="PF13193">
    <property type="entry name" value="AMP-binding_C"/>
    <property type="match status" value="1"/>
</dbReference>
<dbReference type="PANTHER" id="PTHR45527:SF1">
    <property type="entry name" value="FATTY ACID SYNTHASE"/>
    <property type="match status" value="1"/>
</dbReference>
<feature type="region of interest" description="Disordered" evidence="1">
    <location>
        <begin position="1317"/>
        <end position="1338"/>
    </location>
</feature>
<organism evidence="4 5">
    <name type="scientific">Amycolatopsis nalaikhensis</name>
    <dbReference type="NCBI Taxonomy" id="715472"/>
    <lineage>
        <taxon>Bacteria</taxon>
        <taxon>Bacillati</taxon>
        <taxon>Actinomycetota</taxon>
        <taxon>Actinomycetes</taxon>
        <taxon>Pseudonocardiales</taxon>
        <taxon>Pseudonocardiaceae</taxon>
        <taxon>Amycolatopsis</taxon>
    </lineage>
</organism>
<dbReference type="RefSeq" id="WP_285451430.1">
    <property type="nucleotide sequence ID" value="NZ_CP127173.1"/>
</dbReference>
<gene>
    <name evidence="4" type="ORF">QP939_38665</name>
</gene>
<dbReference type="Pfam" id="PF00550">
    <property type="entry name" value="PP-binding"/>
    <property type="match status" value="1"/>
</dbReference>
<evidence type="ECO:0000256" key="2">
    <source>
        <dbReference type="SAM" id="Phobius"/>
    </source>
</evidence>
<evidence type="ECO:0000313" key="5">
    <source>
        <dbReference type="Proteomes" id="UP001227101"/>
    </source>
</evidence>
<dbReference type="Proteomes" id="UP001227101">
    <property type="component" value="Chromosome"/>
</dbReference>
<dbReference type="PROSITE" id="PS50075">
    <property type="entry name" value="CARRIER"/>
    <property type="match status" value="1"/>
</dbReference>
<feature type="transmembrane region" description="Helical" evidence="2">
    <location>
        <begin position="911"/>
        <end position="932"/>
    </location>
</feature>
<feature type="transmembrane region" description="Helical" evidence="2">
    <location>
        <begin position="1152"/>
        <end position="1173"/>
    </location>
</feature>
<feature type="transmembrane region" description="Helical" evidence="2">
    <location>
        <begin position="634"/>
        <end position="657"/>
    </location>
</feature>
<dbReference type="PROSITE" id="PS00455">
    <property type="entry name" value="AMP_BINDING"/>
    <property type="match status" value="1"/>
</dbReference>
<evidence type="ECO:0000256" key="1">
    <source>
        <dbReference type="SAM" id="MobiDB-lite"/>
    </source>
</evidence>
<keyword evidence="2" id="KW-0472">Membrane</keyword>
<dbReference type="Gene3D" id="3.40.50.12780">
    <property type="entry name" value="N-terminal domain of ligase-like"/>
    <property type="match status" value="1"/>
</dbReference>
<protein>
    <submittedName>
        <fullName evidence="4">Amino acid adenylation domain-containing protein</fullName>
    </submittedName>
</protein>
<dbReference type="InterPro" id="IPR042099">
    <property type="entry name" value="ANL_N_sf"/>
</dbReference>
<feature type="domain" description="Carrier" evidence="3">
    <location>
        <begin position="535"/>
        <end position="612"/>
    </location>
</feature>
<dbReference type="Gene3D" id="1.10.1200.10">
    <property type="entry name" value="ACP-like"/>
    <property type="match status" value="1"/>
</dbReference>
<sequence length="1338" mass="143602">MTPHETPTGVLTADGRVLTCAGAAPLPPDGDRLDRLFEERCDRHSDRLAVDADGFRLTFAELDARANRLARYLRARGVRPGDRIGLLVDEPVRAYAAMLAVLKADAAYVPLDAAFPDDRLAFIVRDAGVGLVLTTSSLRNRFANVDLLCLDEEADRIAARSGDRPDRRAAAGGLCYVVYTSGSTGRPKGVPIHHAAIANFARVAADGYGLEPGDRVYQGMTIAFDFSVEEIWVPLLSGATLVPRPGGAALAGAELRDFLRDRRVTALCCVPTLLATLDDDLPGLRFLLVSGEACPEDLVARWYRPDRRFLNVYGPTETTVTATWAVLHPDRPVTIGVPLPTYSVVVLDPDAPRALPAGELGEIGIAGIGLAAGYLNRPDLTERAFVPDFLGIEDNPSGRIYRTGDLGRITANGELEYHGRTDTQVKVRGYRVELTEIESVLLRAPGIAQAVVGTHSPEPGTTELVAYYSLRGDTTAVDVGELRRLLRECLPGYLVPVYFERLDRIPMTPSHKADRANLPAPSGPRASAGEAAYVPPETRTERILADALAEVLRLDRVSVTAHFFADLAADSLLLAKFCARVRESGELAPLPVKQLYLHPTVRELACSAAGPALVPAAPAVAPHRAGAAAHALCGLYQLLLFLAYVAASAVLADAAYAWVSVASGPLDGYLRAVTAAVAGFAALCVAPIAVKWLLVGRWKPGEFPLWSLAYLRFWTVKTAMRFCPLAMFAGSPLYSLYLRLLGAKIGAGAVILSRTPPVCTDLLTVGEGAVIRKDSSFACYRAEAGGIRTGRVTVGHRAFVGETAILDVDTVVGADAQLGHSSSLAAGQTVPPGESWHGSPGRPSTVDYRALPAGLAPRWRRAAFAVAQLATFLLVTAPATLAVAVAVARFAEPSTELTGWAFARAQLFESTVLYFGGLIGGLAVAVTVPRLLTRFLVPDRVYPLYGFRHAVQRAIARLTNIRTFTYLFGDSSYIVHYLKALGYDLPAVRQTGSNFGVEVKHETPFLSTVGTGTMVSDGLSLLNADFSGSSFRLRRTVVAPEAFLGNDIAYPPGARVGRNCLLATKVLVPLDGPVREDVGLLGSPPFEIPRSVRRDRGFDHLWTGAARRCGLAAKLRHNTLTLGWYVAAQWLNLTGIVGIGTVAGALHPRFGAAATAGGIMAALVFSVLFLVLAERAAQGFRRLRPRFCSIYDPVFWRHERFWKLSPGRYLGLFDGTPAKPLLWRLLGVRIGRRVFDDGCAIPEKSLVTVGDDATLNAGSVIQCHSLEDGTFKSDRTSIGAGCTIGVGAFVHYGVTMGEESVVDADAFLMKGFATPPRTRWRGNPATEPAVRPVPGRRS</sequence>
<feature type="region of interest" description="Disordered" evidence="1">
    <location>
        <begin position="510"/>
        <end position="532"/>
    </location>
</feature>
<feature type="region of interest" description="Disordered" evidence="1">
    <location>
        <begin position="823"/>
        <end position="842"/>
    </location>
</feature>
<feature type="transmembrane region" description="Helical" evidence="2">
    <location>
        <begin position="714"/>
        <end position="737"/>
    </location>
</feature>
<keyword evidence="2" id="KW-0812">Transmembrane</keyword>
<feature type="transmembrane region" description="Helical" evidence="2">
    <location>
        <begin position="1122"/>
        <end position="1146"/>
    </location>
</feature>
<dbReference type="InterPro" id="IPR010071">
    <property type="entry name" value="AA_adenyl_dom"/>
</dbReference>
<dbReference type="NCBIfam" id="TIGR02353">
    <property type="entry name" value="NRPS_term_dom"/>
    <property type="match status" value="1"/>
</dbReference>
<dbReference type="InterPro" id="IPR001451">
    <property type="entry name" value="Hexapep"/>
</dbReference>
<dbReference type="InterPro" id="IPR036736">
    <property type="entry name" value="ACP-like_sf"/>
</dbReference>
<dbReference type="InterPro" id="IPR000873">
    <property type="entry name" value="AMP-dep_synth/lig_dom"/>
</dbReference>
<accession>A0ABY8XGI7</accession>
<dbReference type="InterPro" id="IPR020845">
    <property type="entry name" value="AMP-binding_CS"/>
</dbReference>
<feature type="transmembrane region" description="Helical" evidence="2">
    <location>
        <begin position="862"/>
        <end position="891"/>
    </location>
</feature>